<dbReference type="GO" id="GO:0016020">
    <property type="term" value="C:membrane"/>
    <property type="evidence" value="ECO:0007669"/>
    <property type="project" value="InterPro"/>
</dbReference>
<sequence>MRVRYKKKLKDFMLDVDFEMPDQGVSVLFGPSGAGKSSLLNLIAGLDTETSKVDRANFTLKQTVYDDTENKIKLKPWQRKIAYVFQEHRLFPHITVRENILFGYKRRGNTQNVEPLIDAFKIASLLEHYPQHLSGGQKQRVAMVRALLTNPDLLILDEPLAALDYKSRQEIIPFIERIPEQLSIPVIYVSHDIKEVLRLAQYIVVIDQGKIIDTGEIAALCVKQPLLTQQEGASFILEGQVTDIIEDDRLIQVNCDQASIYFSDLNAGRNIKREQNVRVLVHAKDVSLCLAPPVDSSILNCV</sequence>
<protein>
    <submittedName>
        <fullName evidence="4">Molybdenum ABC transporter ATP-binding protein ModC</fullName>
    </submittedName>
</protein>
<dbReference type="GO" id="GO:0015098">
    <property type="term" value="F:molybdate ion transmembrane transporter activity"/>
    <property type="evidence" value="ECO:0007669"/>
    <property type="project" value="InterPro"/>
</dbReference>
<feature type="non-terminal residue" evidence="4">
    <location>
        <position position="302"/>
    </location>
</feature>
<dbReference type="InterPro" id="IPR003439">
    <property type="entry name" value="ABC_transporter-like_ATP-bd"/>
</dbReference>
<dbReference type="EMBL" id="UOFJ01000290">
    <property type="protein sequence ID" value="VAW67745.1"/>
    <property type="molecule type" value="Genomic_DNA"/>
</dbReference>
<dbReference type="Gene3D" id="3.40.50.300">
    <property type="entry name" value="P-loop containing nucleotide triphosphate hydrolases"/>
    <property type="match status" value="1"/>
</dbReference>
<dbReference type="AlphaFoldDB" id="A0A3B0XHH3"/>
<dbReference type="SMART" id="SM00382">
    <property type="entry name" value="AAA"/>
    <property type="match status" value="1"/>
</dbReference>
<reference evidence="4" key="1">
    <citation type="submission" date="2018-06" db="EMBL/GenBank/DDBJ databases">
        <authorList>
            <person name="Zhirakovskaya E."/>
        </authorList>
    </citation>
    <scope>NUCLEOTIDE SEQUENCE</scope>
</reference>
<evidence type="ECO:0000313" key="4">
    <source>
        <dbReference type="EMBL" id="VAW67745.1"/>
    </source>
</evidence>
<keyword evidence="1" id="KW-0547">Nucleotide-binding</keyword>
<dbReference type="GO" id="GO:0140359">
    <property type="term" value="F:ABC-type transporter activity"/>
    <property type="evidence" value="ECO:0007669"/>
    <property type="project" value="InterPro"/>
</dbReference>
<dbReference type="Pfam" id="PF00005">
    <property type="entry name" value="ABC_tran"/>
    <property type="match status" value="1"/>
</dbReference>
<dbReference type="PROSITE" id="PS50893">
    <property type="entry name" value="ABC_TRANSPORTER_2"/>
    <property type="match status" value="1"/>
</dbReference>
<gene>
    <name evidence="4" type="ORF">MNBD_GAMMA10-2777</name>
</gene>
<dbReference type="GO" id="GO:0005524">
    <property type="term" value="F:ATP binding"/>
    <property type="evidence" value="ECO:0007669"/>
    <property type="project" value="UniProtKB-KW"/>
</dbReference>
<accession>A0A3B0XHH3</accession>
<evidence type="ECO:0000256" key="2">
    <source>
        <dbReference type="ARBA" id="ARBA00022840"/>
    </source>
</evidence>
<evidence type="ECO:0000259" key="3">
    <source>
        <dbReference type="PROSITE" id="PS50893"/>
    </source>
</evidence>
<dbReference type="SUPFAM" id="SSF52540">
    <property type="entry name" value="P-loop containing nucleoside triphosphate hydrolases"/>
    <property type="match status" value="1"/>
</dbReference>
<feature type="domain" description="ABC transporter" evidence="3">
    <location>
        <begin position="3"/>
        <end position="233"/>
    </location>
</feature>
<dbReference type="InterPro" id="IPR027417">
    <property type="entry name" value="P-loop_NTPase"/>
</dbReference>
<proteinExistence type="predicted"/>
<dbReference type="InterPro" id="IPR011868">
    <property type="entry name" value="ModC_ABC_ATP-bd"/>
</dbReference>
<dbReference type="InterPro" id="IPR017871">
    <property type="entry name" value="ABC_transporter-like_CS"/>
</dbReference>
<evidence type="ECO:0000256" key="1">
    <source>
        <dbReference type="ARBA" id="ARBA00022741"/>
    </source>
</evidence>
<dbReference type="PROSITE" id="PS00211">
    <property type="entry name" value="ABC_TRANSPORTER_1"/>
    <property type="match status" value="1"/>
</dbReference>
<dbReference type="NCBIfam" id="TIGR02142">
    <property type="entry name" value="modC_ABC"/>
    <property type="match status" value="1"/>
</dbReference>
<dbReference type="PANTHER" id="PTHR43514">
    <property type="entry name" value="ABC TRANSPORTER I FAMILY MEMBER 10"/>
    <property type="match status" value="1"/>
</dbReference>
<dbReference type="GO" id="GO:0016887">
    <property type="term" value="F:ATP hydrolysis activity"/>
    <property type="evidence" value="ECO:0007669"/>
    <property type="project" value="InterPro"/>
</dbReference>
<name>A0A3B0XHH3_9ZZZZ</name>
<organism evidence="4">
    <name type="scientific">hydrothermal vent metagenome</name>
    <dbReference type="NCBI Taxonomy" id="652676"/>
    <lineage>
        <taxon>unclassified sequences</taxon>
        <taxon>metagenomes</taxon>
        <taxon>ecological metagenomes</taxon>
    </lineage>
</organism>
<dbReference type="InterPro" id="IPR050334">
    <property type="entry name" value="Molybdenum_import_ModC"/>
</dbReference>
<dbReference type="PANTHER" id="PTHR43514:SF4">
    <property type="entry name" value="ABC TRANSPORTER I FAMILY MEMBER 10"/>
    <property type="match status" value="1"/>
</dbReference>
<dbReference type="InterPro" id="IPR003593">
    <property type="entry name" value="AAA+_ATPase"/>
</dbReference>
<keyword evidence="2 4" id="KW-0067">ATP-binding</keyword>